<dbReference type="AlphaFoldDB" id="A0AA37MC40"/>
<evidence type="ECO:0000313" key="1">
    <source>
        <dbReference type="EMBL" id="GJD79186.1"/>
    </source>
</evidence>
<dbReference type="EMBL" id="BPQM01000055">
    <property type="protein sequence ID" value="GJD79186.1"/>
    <property type="molecule type" value="Genomic_DNA"/>
</dbReference>
<comment type="caution">
    <text evidence="1">The sequence shown here is derived from an EMBL/GenBank/DDBJ whole genome shotgun (WGS) entry which is preliminary data.</text>
</comment>
<evidence type="ECO:0000313" key="2">
    <source>
        <dbReference type="Proteomes" id="UP001055108"/>
    </source>
</evidence>
<protein>
    <recommendedName>
        <fullName evidence="3">1-deoxy-D-xylulose-5-phosphate synthase</fullName>
    </recommendedName>
</protein>
<organism evidence="1 2">
    <name type="scientific">Methylobacterium gregans</name>
    <dbReference type="NCBI Taxonomy" id="374424"/>
    <lineage>
        <taxon>Bacteria</taxon>
        <taxon>Pseudomonadati</taxon>
        <taxon>Pseudomonadota</taxon>
        <taxon>Alphaproteobacteria</taxon>
        <taxon>Hyphomicrobiales</taxon>
        <taxon>Methylobacteriaceae</taxon>
        <taxon>Methylobacterium</taxon>
    </lineage>
</organism>
<evidence type="ECO:0008006" key="3">
    <source>
        <dbReference type="Google" id="ProtNLM"/>
    </source>
</evidence>
<dbReference type="InterPro" id="IPR009014">
    <property type="entry name" value="Transketo_C/PFOR_II"/>
</dbReference>
<dbReference type="Gene3D" id="3.40.50.920">
    <property type="match status" value="1"/>
</dbReference>
<keyword evidence="2" id="KW-1185">Reference proteome</keyword>
<reference evidence="1" key="2">
    <citation type="submission" date="2021-08" db="EMBL/GenBank/DDBJ databases">
        <authorList>
            <person name="Tani A."/>
            <person name="Ola A."/>
            <person name="Ogura Y."/>
            <person name="Katsura K."/>
            <person name="Hayashi T."/>
        </authorList>
    </citation>
    <scope>NUCLEOTIDE SEQUENCE</scope>
    <source>
        <strain evidence="1">NBRC 103626</strain>
    </source>
</reference>
<accession>A0AA37MC40</accession>
<sequence length="55" mass="6252">MRVRVRTLTLPDTYQDHDTPDRMYAEAGLDAAAIVAKVNEVLPERQDGRSRLRLA</sequence>
<reference evidence="1" key="1">
    <citation type="journal article" date="2016" name="Front. Microbiol.">
        <title>Genome Sequence of the Piezophilic, Mesophilic Sulfate-Reducing Bacterium Desulfovibrio indicus J2T.</title>
        <authorList>
            <person name="Cao J."/>
            <person name="Maignien L."/>
            <person name="Shao Z."/>
            <person name="Alain K."/>
            <person name="Jebbar M."/>
        </authorList>
    </citation>
    <scope>NUCLEOTIDE SEQUENCE</scope>
    <source>
        <strain evidence="1">NBRC 103626</strain>
    </source>
</reference>
<dbReference type="Proteomes" id="UP001055108">
    <property type="component" value="Unassembled WGS sequence"/>
</dbReference>
<proteinExistence type="predicted"/>
<name>A0AA37MC40_9HYPH</name>
<gene>
    <name evidence="1" type="ORF">NBEOAGPD_2407</name>
</gene>